<dbReference type="PROSITE" id="PS00892">
    <property type="entry name" value="HIT_1"/>
    <property type="match status" value="1"/>
</dbReference>
<dbReference type="InterPro" id="IPR001310">
    <property type="entry name" value="Histidine_triad_HIT"/>
</dbReference>
<dbReference type="Pfam" id="PF01230">
    <property type="entry name" value="HIT"/>
    <property type="match status" value="1"/>
</dbReference>
<dbReference type="EMBL" id="BJOU01000001">
    <property type="protein sequence ID" value="GED97493.1"/>
    <property type="molecule type" value="Genomic_DNA"/>
</dbReference>
<dbReference type="SUPFAM" id="SSF54197">
    <property type="entry name" value="HIT-like"/>
    <property type="match status" value="1"/>
</dbReference>
<dbReference type="InterPro" id="IPR036265">
    <property type="entry name" value="HIT-like_sf"/>
</dbReference>
<protein>
    <submittedName>
        <fullName evidence="5">Hypothetical histidine triad (HIT) protein</fullName>
    </submittedName>
</protein>
<dbReference type="Gene3D" id="3.30.428.10">
    <property type="entry name" value="HIT-like"/>
    <property type="match status" value="1"/>
</dbReference>
<dbReference type="PROSITE" id="PS51084">
    <property type="entry name" value="HIT_2"/>
    <property type="match status" value="1"/>
</dbReference>
<dbReference type="CDD" id="cd01277">
    <property type="entry name" value="HINT_subgroup"/>
    <property type="match status" value="1"/>
</dbReference>
<feature type="active site" description="Tele-AMP-histidine intermediate" evidence="1">
    <location>
        <position position="99"/>
    </location>
</feature>
<dbReference type="InterPro" id="IPR011146">
    <property type="entry name" value="HIT-like"/>
</dbReference>
<reference evidence="6" key="1">
    <citation type="submission" date="2019-06" db="EMBL/GenBank/DDBJ databases">
        <title>Gordonia isolated from sludge of a wastewater treatment plant.</title>
        <authorList>
            <person name="Tamura T."/>
            <person name="Aoyama K."/>
            <person name="Kang Y."/>
            <person name="Saito S."/>
            <person name="Akiyama N."/>
            <person name="Yazawa K."/>
            <person name="Gonoi T."/>
            <person name="Mikami Y."/>
        </authorList>
    </citation>
    <scope>NUCLEOTIDE SEQUENCE [LARGE SCALE GENOMIC DNA]</scope>
    <source>
        <strain evidence="6">NBRC 107697</strain>
    </source>
</reference>
<accession>A0A7I9UX25</accession>
<evidence type="ECO:0000256" key="1">
    <source>
        <dbReference type="PIRSR" id="PIRSR601310-1"/>
    </source>
</evidence>
<comment type="caution">
    <text evidence="5">The sequence shown here is derived from an EMBL/GenBank/DDBJ whole genome shotgun (WGS) entry which is preliminary data.</text>
</comment>
<gene>
    <name evidence="5" type="ORF">nbrc107697_15320</name>
</gene>
<proteinExistence type="predicted"/>
<dbReference type="PANTHER" id="PTHR46648">
    <property type="entry name" value="HIT FAMILY PROTEIN 1"/>
    <property type="match status" value="1"/>
</dbReference>
<keyword evidence="6" id="KW-1185">Reference proteome</keyword>
<organism evidence="5 6">
    <name type="scientific">Gordonia crocea</name>
    <dbReference type="NCBI Taxonomy" id="589162"/>
    <lineage>
        <taxon>Bacteria</taxon>
        <taxon>Bacillati</taxon>
        <taxon>Actinomycetota</taxon>
        <taxon>Actinomycetes</taxon>
        <taxon>Mycobacteriales</taxon>
        <taxon>Gordoniaceae</taxon>
        <taxon>Gordonia</taxon>
    </lineage>
</organism>
<dbReference type="OrthoDB" id="9784774at2"/>
<evidence type="ECO:0000256" key="2">
    <source>
        <dbReference type="PIRSR" id="PIRSR601310-3"/>
    </source>
</evidence>
<dbReference type="AlphaFoldDB" id="A0A7I9UX25"/>
<dbReference type="GO" id="GO:0003824">
    <property type="term" value="F:catalytic activity"/>
    <property type="evidence" value="ECO:0007669"/>
    <property type="project" value="InterPro"/>
</dbReference>
<evidence type="ECO:0000256" key="3">
    <source>
        <dbReference type="PROSITE-ProRule" id="PRU00464"/>
    </source>
</evidence>
<evidence type="ECO:0000313" key="6">
    <source>
        <dbReference type="Proteomes" id="UP000444980"/>
    </source>
</evidence>
<dbReference type="InterPro" id="IPR039384">
    <property type="entry name" value="HINT"/>
</dbReference>
<feature type="short sequence motif" description="Histidine triad motif" evidence="2 3">
    <location>
        <begin position="97"/>
        <end position="101"/>
    </location>
</feature>
<evidence type="ECO:0000313" key="5">
    <source>
        <dbReference type="EMBL" id="GED97493.1"/>
    </source>
</evidence>
<dbReference type="Proteomes" id="UP000444980">
    <property type="component" value="Unassembled WGS sequence"/>
</dbReference>
<dbReference type="InterPro" id="IPR019808">
    <property type="entry name" value="Histidine_triad_CS"/>
</dbReference>
<feature type="domain" description="HIT" evidence="4">
    <location>
        <begin position="5"/>
        <end position="112"/>
    </location>
</feature>
<dbReference type="RefSeq" id="WP_161926808.1">
    <property type="nucleotide sequence ID" value="NZ_BJOU01000001.1"/>
</dbReference>
<dbReference type="PANTHER" id="PTHR46648:SF1">
    <property type="entry name" value="ADENOSINE 5'-MONOPHOSPHORAMIDASE HNT1"/>
    <property type="match status" value="1"/>
</dbReference>
<name>A0A7I9UX25_9ACTN</name>
<dbReference type="PRINTS" id="PR00332">
    <property type="entry name" value="HISTRIAD"/>
</dbReference>
<dbReference type="GO" id="GO:0009117">
    <property type="term" value="P:nucleotide metabolic process"/>
    <property type="evidence" value="ECO:0007669"/>
    <property type="project" value="TreeGrafter"/>
</dbReference>
<sequence>MSDCIFCAIAAGEAPAREVYSDDDVVGFLDIRPVMRGHTLIVPRAHSGGLVDLDPVLGGKVFAVGQRVGTAMRGALGADGVNLLVNDGRAAMQTVFHTHLHVVPRHNGDKLSFAKGLVVRRDPNPDETAALIRAALA</sequence>
<evidence type="ECO:0000259" key="4">
    <source>
        <dbReference type="PROSITE" id="PS51084"/>
    </source>
</evidence>